<dbReference type="Proteomes" id="UP000325315">
    <property type="component" value="Unassembled WGS sequence"/>
</dbReference>
<comment type="caution">
    <text evidence="2">The sequence shown here is derived from an EMBL/GenBank/DDBJ whole genome shotgun (WGS) entry which is preliminary data.</text>
</comment>
<evidence type="ECO:0000313" key="2">
    <source>
        <dbReference type="EMBL" id="KAA3470365.1"/>
    </source>
</evidence>
<dbReference type="InterPro" id="IPR056924">
    <property type="entry name" value="SH3_Tf2-1"/>
</dbReference>
<protein>
    <submittedName>
        <fullName evidence="2">Gag-Pol polyprotein</fullName>
    </submittedName>
</protein>
<dbReference type="InterPro" id="IPR001584">
    <property type="entry name" value="Integrase_cat-core"/>
</dbReference>
<dbReference type="AlphaFoldDB" id="A0A5B6VMR7"/>
<organism evidence="2 3">
    <name type="scientific">Gossypium australe</name>
    <dbReference type="NCBI Taxonomy" id="47621"/>
    <lineage>
        <taxon>Eukaryota</taxon>
        <taxon>Viridiplantae</taxon>
        <taxon>Streptophyta</taxon>
        <taxon>Embryophyta</taxon>
        <taxon>Tracheophyta</taxon>
        <taxon>Spermatophyta</taxon>
        <taxon>Magnoliopsida</taxon>
        <taxon>eudicotyledons</taxon>
        <taxon>Gunneridae</taxon>
        <taxon>Pentapetalae</taxon>
        <taxon>rosids</taxon>
        <taxon>malvids</taxon>
        <taxon>Malvales</taxon>
        <taxon>Malvaceae</taxon>
        <taxon>Malvoideae</taxon>
        <taxon>Gossypium</taxon>
    </lineage>
</organism>
<sequence>MIPEWKWDRVTMDFVSGLPFSPKKKDVIWVVVDRLTKSAHFIPVRTDFSLDKLAELYISENLKLHGVPLSIVLDRDPNLLRDFGRNCKKLWVQNCILVLRFTHKQMENPNELFKYLRICCVVAFLSLKEALYGRKCRTSLYWSELSENKIHGVDMIRETEEKSETSDRQKLYANLKLKDIEFQIGDKMFLNVSLWKKILWFSQKGKLSPRFIGLYEIIKRIGPVSYRLSLPSELEKIHNVFHSDMSYAEETIRILACEIKELRNKKITLVKVLWHRHEF</sequence>
<gene>
    <name evidence="2" type="ORF">EPI10_016078</name>
</gene>
<dbReference type="EMBL" id="SMMG02000006">
    <property type="protein sequence ID" value="KAA3470365.1"/>
    <property type="molecule type" value="Genomic_DNA"/>
</dbReference>
<dbReference type="Pfam" id="PF24626">
    <property type="entry name" value="SH3_Tf2-1"/>
    <property type="match status" value="1"/>
</dbReference>
<proteinExistence type="predicted"/>
<dbReference type="InterPro" id="IPR036397">
    <property type="entry name" value="RNaseH_sf"/>
</dbReference>
<dbReference type="InterPro" id="IPR012337">
    <property type="entry name" value="RNaseH-like_sf"/>
</dbReference>
<accession>A0A5B6VMR7</accession>
<evidence type="ECO:0000313" key="3">
    <source>
        <dbReference type="Proteomes" id="UP000325315"/>
    </source>
</evidence>
<evidence type="ECO:0000259" key="1">
    <source>
        <dbReference type="PROSITE" id="PS50994"/>
    </source>
</evidence>
<reference evidence="3" key="1">
    <citation type="journal article" date="2019" name="Plant Biotechnol. J.">
        <title>Genome sequencing of the Australian wild diploid species Gossypium australe highlights disease resistance and delayed gland morphogenesis.</title>
        <authorList>
            <person name="Cai Y."/>
            <person name="Cai X."/>
            <person name="Wang Q."/>
            <person name="Wang P."/>
            <person name="Zhang Y."/>
            <person name="Cai C."/>
            <person name="Xu Y."/>
            <person name="Wang K."/>
            <person name="Zhou Z."/>
            <person name="Wang C."/>
            <person name="Geng S."/>
            <person name="Li B."/>
            <person name="Dong Q."/>
            <person name="Hou Y."/>
            <person name="Wang H."/>
            <person name="Ai P."/>
            <person name="Liu Z."/>
            <person name="Yi F."/>
            <person name="Sun M."/>
            <person name="An G."/>
            <person name="Cheng J."/>
            <person name="Zhang Y."/>
            <person name="Shi Q."/>
            <person name="Xie Y."/>
            <person name="Shi X."/>
            <person name="Chang Y."/>
            <person name="Huang F."/>
            <person name="Chen Y."/>
            <person name="Hong S."/>
            <person name="Mi L."/>
            <person name="Sun Q."/>
            <person name="Zhang L."/>
            <person name="Zhou B."/>
            <person name="Peng R."/>
            <person name="Zhang X."/>
            <person name="Liu F."/>
        </authorList>
    </citation>
    <scope>NUCLEOTIDE SEQUENCE [LARGE SCALE GENOMIC DNA]</scope>
    <source>
        <strain evidence="3">cv. PA1801</strain>
    </source>
</reference>
<dbReference type="PROSITE" id="PS50994">
    <property type="entry name" value="INTEGRASE"/>
    <property type="match status" value="1"/>
</dbReference>
<dbReference type="OrthoDB" id="127962at2759"/>
<dbReference type="PANTHER" id="PTHR45835">
    <property type="entry name" value="YALI0A06105P"/>
    <property type="match status" value="1"/>
</dbReference>
<dbReference type="SUPFAM" id="SSF53098">
    <property type="entry name" value="Ribonuclease H-like"/>
    <property type="match status" value="1"/>
</dbReference>
<dbReference type="Gene3D" id="3.30.420.10">
    <property type="entry name" value="Ribonuclease H-like superfamily/Ribonuclease H"/>
    <property type="match status" value="1"/>
</dbReference>
<name>A0A5B6VMR7_9ROSI</name>
<dbReference type="GO" id="GO:0003676">
    <property type="term" value="F:nucleic acid binding"/>
    <property type="evidence" value="ECO:0007669"/>
    <property type="project" value="InterPro"/>
</dbReference>
<dbReference type="PANTHER" id="PTHR45835:SF99">
    <property type="entry name" value="CHROMO DOMAIN-CONTAINING PROTEIN-RELATED"/>
    <property type="match status" value="1"/>
</dbReference>
<dbReference type="GO" id="GO:0015074">
    <property type="term" value="P:DNA integration"/>
    <property type="evidence" value="ECO:0007669"/>
    <property type="project" value="InterPro"/>
</dbReference>
<keyword evidence="3" id="KW-1185">Reference proteome</keyword>
<feature type="domain" description="Integrase catalytic" evidence="1">
    <location>
        <begin position="1"/>
        <end position="93"/>
    </location>
</feature>